<keyword evidence="3 7" id="KW-0808">Transferase</keyword>
<evidence type="ECO:0000256" key="2">
    <source>
        <dbReference type="ARBA" id="ARBA00012705"/>
    </source>
</evidence>
<comment type="caution">
    <text evidence="11">The sequence shown here is derived from an EMBL/GenBank/DDBJ whole genome shotgun (WGS) entry which is preliminary data.</text>
</comment>
<dbReference type="PROSITE" id="PS00098">
    <property type="entry name" value="THIOLASE_1"/>
    <property type="match status" value="1"/>
</dbReference>
<dbReference type="InterPro" id="IPR020617">
    <property type="entry name" value="Thiolase_C"/>
</dbReference>
<dbReference type="EMBL" id="JAEKNS010000145">
    <property type="protein sequence ID" value="MBJ7596022.1"/>
    <property type="molecule type" value="Genomic_DNA"/>
</dbReference>
<feature type="domain" description="Thiolase N-terminal" evidence="8">
    <location>
        <begin position="4"/>
        <end position="257"/>
    </location>
</feature>
<feature type="domain" description="Thiolase C-terminal" evidence="9">
    <location>
        <begin position="267"/>
        <end position="388"/>
    </location>
</feature>
<dbReference type="SUPFAM" id="SSF53901">
    <property type="entry name" value="Thiolase-like"/>
    <property type="match status" value="2"/>
</dbReference>
<dbReference type="Proteomes" id="UP000248724">
    <property type="component" value="Unassembled WGS sequence"/>
</dbReference>
<dbReference type="InterPro" id="IPR020610">
    <property type="entry name" value="Thiolase_AS"/>
</dbReference>
<organism evidence="11 12">
    <name type="scientific">Candidatus Aeolococcus gillhamiae</name>
    <dbReference type="NCBI Taxonomy" id="3127015"/>
    <lineage>
        <taxon>Bacteria</taxon>
        <taxon>Bacillati</taxon>
        <taxon>Candidatus Dormiibacterota</taxon>
        <taxon>Candidatus Dormibacteria</taxon>
        <taxon>Candidatus Aeolococcales</taxon>
        <taxon>Candidatus Aeolococcaceae</taxon>
        <taxon>Candidatus Aeolococcus</taxon>
    </lineage>
</organism>
<accession>A0A934JW37</accession>
<protein>
    <recommendedName>
        <fullName evidence="2">acetyl-CoA C-acetyltransferase</fullName>
        <ecNumber evidence="2">2.3.1.9</ecNumber>
    </recommendedName>
    <alternativeName>
        <fullName evidence="5">Acetoacetyl-CoA thiolase</fullName>
    </alternativeName>
</protein>
<evidence type="ECO:0000259" key="9">
    <source>
        <dbReference type="Pfam" id="PF02803"/>
    </source>
</evidence>
<comment type="similarity">
    <text evidence="1 7">Belongs to the thiolase-like superfamily. Thiolase family.</text>
</comment>
<feature type="active site" description="Proton acceptor" evidence="6">
    <location>
        <position position="376"/>
    </location>
</feature>
<dbReference type="InterPro" id="IPR016039">
    <property type="entry name" value="Thiolase-like"/>
</dbReference>
<dbReference type="RefSeq" id="WP_337313672.1">
    <property type="nucleotide sequence ID" value="NZ_JAEKNS010000145.1"/>
</dbReference>
<evidence type="ECO:0000313" key="12">
    <source>
        <dbReference type="Proteomes" id="UP000248724"/>
    </source>
</evidence>
<dbReference type="InterPro" id="IPR020615">
    <property type="entry name" value="Thiolase_acyl_enz_int_AS"/>
</dbReference>
<evidence type="ECO:0000259" key="8">
    <source>
        <dbReference type="Pfam" id="PF00108"/>
    </source>
</evidence>
<gene>
    <name evidence="11" type="ORF">DLM65_03315</name>
    <name evidence="10" type="ORF">JF886_14420</name>
</gene>
<feature type="active site" description="Acyl-thioester intermediate" evidence="6">
    <location>
        <position position="88"/>
    </location>
</feature>
<dbReference type="CDD" id="cd00751">
    <property type="entry name" value="thiolase"/>
    <property type="match status" value="1"/>
</dbReference>
<reference evidence="10 13" key="3">
    <citation type="submission" date="2020-10" db="EMBL/GenBank/DDBJ databases">
        <title>Ca. Dormibacterota MAGs.</title>
        <authorList>
            <person name="Montgomery K."/>
        </authorList>
    </citation>
    <scope>NUCLEOTIDE SEQUENCE [LARGE SCALE GENOMIC DNA]</scope>
    <source>
        <strain evidence="10">SC8812_S17_18</strain>
    </source>
</reference>
<evidence type="ECO:0000256" key="5">
    <source>
        <dbReference type="ARBA" id="ARBA00030755"/>
    </source>
</evidence>
<dbReference type="InterPro" id="IPR020613">
    <property type="entry name" value="Thiolase_CS"/>
</dbReference>
<reference evidence="11" key="2">
    <citation type="submission" date="2018-05" db="EMBL/GenBank/DDBJ databases">
        <authorList>
            <person name="Ferrari B."/>
        </authorList>
    </citation>
    <scope>NUCLEOTIDE SEQUENCE</scope>
    <source>
        <strain evidence="11">RRmetagenome_bin12</strain>
    </source>
</reference>
<evidence type="ECO:0000313" key="13">
    <source>
        <dbReference type="Proteomes" id="UP000606991"/>
    </source>
</evidence>
<dbReference type="PANTHER" id="PTHR18919">
    <property type="entry name" value="ACETYL-COA C-ACYLTRANSFERASE"/>
    <property type="match status" value="1"/>
</dbReference>
<dbReference type="NCBIfam" id="TIGR01930">
    <property type="entry name" value="AcCoA-C-Actrans"/>
    <property type="match status" value="1"/>
</dbReference>
<dbReference type="Pfam" id="PF02803">
    <property type="entry name" value="Thiolase_C"/>
    <property type="match status" value="1"/>
</dbReference>
<dbReference type="InterPro" id="IPR002155">
    <property type="entry name" value="Thiolase"/>
</dbReference>
<dbReference type="PROSITE" id="PS00737">
    <property type="entry name" value="THIOLASE_2"/>
    <property type="match status" value="1"/>
</dbReference>
<evidence type="ECO:0000256" key="4">
    <source>
        <dbReference type="ARBA" id="ARBA00023315"/>
    </source>
</evidence>
<dbReference type="EMBL" id="QHBU01000059">
    <property type="protein sequence ID" value="PZR82755.1"/>
    <property type="molecule type" value="Genomic_DNA"/>
</dbReference>
<evidence type="ECO:0000256" key="7">
    <source>
        <dbReference type="RuleBase" id="RU003557"/>
    </source>
</evidence>
<keyword evidence="4 7" id="KW-0012">Acyltransferase</keyword>
<evidence type="ECO:0000313" key="10">
    <source>
        <dbReference type="EMBL" id="MBJ7596022.1"/>
    </source>
</evidence>
<dbReference type="Pfam" id="PF00108">
    <property type="entry name" value="Thiolase_N"/>
    <property type="match status" value="1"/>
</dbReference>
<evidence type="ECO:0000256" key="1">
    <source>
        <dbReference type="ARBA" id="ARBA00010982"/>
    </source>
</evidence>
<dbReference type="GO" id="GO:0003985">
    <property type="term" value="F:acetyl-CoA C-acetyltransferase activity"/>
    <property type="evidence" value="ECO:0007669"/>
    <property type="project" value="UniProtKB-EC"/>
</dbReference>
<evidence type="ECO:0000256" key="6">
    <source>
        <dbReference type="PIRSR" id="PIRSR000429-1"/>
    </source>
</evidence>
<dbReference type="PIRSF" id="PIRSF000429">
    <property type="entry name" value="Ac-CoA_Ac_transf"/>
    <property type="match status" value="1"/>
</dbReference>
<feature type="active site" description="Proton acceptor" evidence="6">
    <location>
        <position position="346"/>
    </location>
</feature>
<evidence type="ECO:0000256" key="3">
    <source>
        <dbReference type="ARBA" id="ARBA00022679"/>
    </source>
</evidence>
<dbReference type="AlphaFoldDB" id="A0A2W5ZI78"/>
<dbReference type="PANTHER" id="PTHR18919:SF107">
    <property type="entry name" value="ACETYL-COA ACETYLTRANSFERASE, CYTOSOLIC"/>
    <property type="match status" value="1"/>
</dbReference>
<proteinExistence type="inferred from homology"/>
<dbReference type="EC" id="2.3.1.9" evidence="2"/>
<name>A0A2W5ZI78_9BACT</name>
<dbReference type="PROSITE" id="PS00099">
    <property type="entry name" value="THIOLASE_3"/>
    <property type="match status" value="1"/>
</dbReference>
<dbReference type="InterPro" id="IPR020616">
    <property type="entry name" value="Thiolase_N"/>
</dbReference>
<accession>A0A2W5ZI78</accession>
<reference evidence="11 12" key="1">
    <citation type="journal article" date="2017" name="Nature">
        <title>Atmospheric trace gases support primary production in Antarctic desert surface soil.</title>
        <authorList>
            <person name="Ji M."/>
            <person name="Greening C."/>
            <person name="Vanwonterghem I."/>
            <person name="Carere C.R."/>
            <person name="Bay S.K."/>
            <person name="Steen J.A."/>
            <person name="Montgomery K."/>
            <person name="Lines T."/>
            <person name="Beardall J."/>
            <person name="van Dorst J."/>
            <person name="Snape I."/>
            <person name="Stott M.B."/>
            <person name="Hugenholtz P."/>
            <person name="Ferrari B.C."/>
        </authorList>
    </citation>
    <scope>NUCLEOTIDE SEQUENCE [LARGE SCALE GENOMIC DNA]</scope>
    <source>
        <strain evidence="11">RRmetagenome_bin12</strain>
    </source>
</reference>
<dbReference type="Proteomes" id="UP000606991">
    <property type="component" value="Unassembled WGS sequence"/>
</dbReference>
<sequence>MKDVVIVAAARTPFGKLGGGLAALAATDLGARVIREVLERTGTEGGDVDQLIMGNVIGAGQGQVPSRQAGLKAGLPSSVSSFTINKVCASALKAVNLGALLISSGEAEVVVAGGMESMSRAPYLLEDQRFGARLGDRAAVDSVYRDGLCCPADGVLMGVHGSEIAAELGVTREQQDDWALRSQQRYAAALADGRFVDEIVPVAVGERSVARDEQPRPDSTIEKLAALRGAFGEGSTVTAGNAPGINDGASAVLLMSAERAAAAGLPVLGRWITYAESAAAHPYLATVPAIAVEKAMARTGGEVDAGRLEVIEINEAFAAVAITSTRMLEVDSERVNVNGGAIAVGHPIGASGARILMTLLYELRRRGGGYGAAGICSGMAQGEATLVRVD</sequence>
<evidence type="ECO:0000313" key="11">
    <source>
        <dbReference type="EMBL" id="PZR82755.1"/>
    </source>
</evidence>
<dbReference type="Gene3D" id="3.40.47.10">
    <property type="match status" value="2"/>
</dbReference>